<dbReference type="OrthoDB" id="5681917at2"/>
<accession>A0A1A7P1V9</accession>
<dbReference type="Proteomes" id="UP000092643">
    <property type="component" value="Unassembled WGS sequence"/>
</dbReference>
<proteinExistence type="predicted"/>
<reference evidence="1 2" key="1">
    <citation type="submission" date="2014-11" db="EMBL/GenBank/DDBJ databases">
        <title>Pan-genome of Gallibacterium spp.</title>
        <authorList>
            <person name="Kudirkiene E."/>
            <person name="Bojesen A.M."/>
        </authorList>
    </citation>
    <scope>NUCLEOTIDE SEQUENCE [LARGE SCALE GENOMIC DNA]</scope>
    <source>
        <strain evidence="1 2">F 279</strain>
    </source>
</reference>
<protein>
    <submittedName>
        <fullName evidence="1">Uncharacterized protein</fullName>
    </submittedName>
</protein>
<dbReference type="EMBL" id="JTJO01000034">
    <property type="protein sequence ID" value="OBW98266.1"/>
    <property type="molecule type" value="Genomic_DNA"/>
</dbReference>
<comment type="caution">
    <text evidence="1">The sequence shown here is derived from an EMBL/GenBank/DDBJ whole genome shotgun (WGS) entry which is preliminary data.</text>
</comment>
<organism evidence="1 2">
    <name type="scientific">Gallibacterium anatis</name>
    <dbReference type="NCBI Taxonomy" id="750"/>
    <lineage>
        <taxon>Bacteria</taxon>
        <taxon>Pseudomonadati</taxon>
        <taxon>Pseudomonadota</taxon>
        <taxon>Gammaproteobacteria</taxon>
        <taxon>Pasteurellales</taxon>
        <taxon>Pasteurellaceae</taxon>
        <taxon>Gallibacterium</taxon>
    </lineage>
</organism>
<evidence type="ECO:0000313" key="2">
    <source>
        <dbReference type="Proteomes" id="UP000092643"/>
    </source>
</evidence>
<dbReference type="RefSeq" id="WP_065232422.1">
    <property type="nucleotide sequence ID" value="NZ_JTJN01000021.1"/>
</dbReference>
<name>A0A1A7P1V9_9PAST</name>
<gene>
    <name evidence="1" type="ORF">QV03_07735</name>
</gene>
<dbReference type="AlphaFoldDB" id="A0A1A7P1V9"/>
<sequence length="160" mass="19234">MFVLTLIYRYFRYYFLRKRLKKFFLQEQDILVNASIVKGINPTQVQYNIPAFETFRQEIGISKGEMAILLREIFAIHDNRPSRHEVILGWISPLLHYYSDLDVLHFTFPASIYHVDTLDSKDPFFSNILTEYAIRKKFYLYRNKKFPINIDHKDKLCVDN</sequence>
<evidence type="ECO:0000313" key="1">
    <source>
        <dbReference type="EMBL" id="OBW98266.1"/>
    </source>
</evidence>